<organism evidence="1 2">
    <name type="scientific">Tumebacillus permanentifrigoris</name>
    <dbReference type="NCBI Taxonomy" id="378543"/>
    <lineage>
        <taxon>Bacteria</taxon>
        <taxon>Bacillati</taxon>
        <taxon>Bacillota</taxon>
        <taxon>Bacilli</taxon>
        <taxon>Bacillales</taxon>
        <taxon>Alicyclobacillaceae</taxon>
        <taxon>Tumebacillus</taxon>
    </lineage>
</organism>
<dbReference type="Proteomes" id="UP000245634">
    <property type="component" value="Unassembled WGS sequence"/>
</dbReference>
<name>A0A316DGB4_9BACL</name>
<accession>A0A316DGB4</accession>
<sequence>MSGYRQLCLEGTDDDKTLKKMFELKCQTKVSGNKRSVRKDVFQEEACCGLVDRDFDQEEKVEHSRGEGSRCVILRRYALENYLLEPCYHTRTGSL</sequence>
<comment type="caution">
    <text evidence="1">The sequence shown here is derived from an EMBL/GenBank/DDBJ whole genome shotgun (WGS) entry which is preliminary data.</text>
</comment>
<proteinExistence type="predicted"/>
<dbReference type="AlphaFoldDB" id="A0A316DGB4"/>
<evidence type="ECO:0000313" key="2">
    <source>
        <dbReference type="Proteomes" id="UP000245634"/>
    </source>
</evidence>
<evidence type="ECO:0000313" key="1">
    <source>
        <dbReference type="EMBL" id="PWK16279.1"/>
    </source>
</evidence>
<reference evidence="1 2" key="1">
    <citation type="submission" date="2018-05" db="EMBL/GenBank/DDBJ databases">
        <title>Genomic Encyclopedia of Type Strains, Phase IV (KMG-IV): sequencing the most valuable type-strain genomes for metagenomic binning, comparative biology and taxonomic classification.</title>
        <authorList>
            <person name="Goeker M."/>
        </authorList>
    </citation>
    <scope>NUCLEOTIDE SEQUENCE [LARGE SCALE GENOMIC DNA]</scope>
    <source>
        <strain evidence="1 2">DSM 18773</strain>
    </source>
</reference>
<dbReference type="EMBL" id="QGGL01000001">
    <property type="protein sequence ID" value="PWK16279.1"/>
    <property type="molecule type" value="Genomic_DNA"/>
</dbReference>
<keyword evidence="2" id="KW-1185">Reference proteome</keyword>
<protein>
    <submittedName>
        <fullName evidence="1">Uncharacterized protein DUF4435</fullName>
    </submittedName>
</protein>
<gene>
    <name evidence="1" type="ORF">C7459_101142</name>
</gene>